<dbReference type="PANTHER" id="PTHR47058:SF3">
    <property type="entry name" value="REPLICATION PROTEIN A 14 KDA SUBUNIT A-RELATED"/>
    <property type="match status" value="1"/>
</dbReference>
<gene>
    <name evidence="4" type="ORF">CITCOLO1_LOCUS15210</name>
</gene>
<dbReference type="Pfam" id="PF08661">
    <property type="entry name" value="Rep_fac-A_3"/>
    <property type="match status" value="1"/>
</dbReference>
<dbReference type="CDD" id="cd04479">
    <property type="entry name" value="RPA3"/>
    <property type="match status" value="1"/>
</dbReference>
<organism evidence="4 5">
    <name type="scientific">Citrullus colocynthis</name>
    <name type="common">colocynth</name>
    <dbReference type="NCBI Taxonomy" id="252529"/>
    <lineage>
        <taxon>Eukaryota</taxon>
        <taxon>Viridiplantae</taxon>
        <taxon>Streptophyta</taxon>
        <taxon>Embryophyta</taxon>
        <taxon>Tracheophyta</taxon>
        <taxon>Spermatophyta</taxon>
        <taxon>Magnoliopsida</taxon>
        <taxon>eudicotyledons</taxon>
        <taxon>Gunneridae</taxon>
        <taxon>Pentapetalae</taxon>
        <taxon>rosids</taxon>
        <taxon>fabids</taxon>
        <taxon>Cucurbitales</taxon>
        <taxon>Cucurbitaceae</taxon>
        <taxon>Benincaseae</taxon>
        <taxon>Citrullus</taxon>
    </lineage>
</organism>
<evidence type="ECO:0000313" key="4">
    <source>
        <dbReference type="EMBL" id="CAK9323039.1"/>
    </source>
</evidence>
<dbReference type="InterPro" id="IPR013970">
    <property type="entry name" value="Rfa2"/>
</dbReference>
<evidence type="ECO:0008006" key="6">
    <source>
        <dbReference type="Google" id="ProtNLM"/>
    </source>
</evidence>
<sequence length="239" mass="27139">MEKDKFGTISWLKLFSIDPHFGIMFPMLFVSSDELLIECKEGLMILYNIKTQQLIELPIKGYPGLIRNETSVSTRTPSDEEDDLSINTTLLIPYRAETSILPLSKSRVYFPLCLSLFDRFDCHFRRILRLLYQMDTSNPSVFVNAELLRLYIGRRVRAVIQVQSEGNGVVCGKSTDDNQITVKGSPPFPLSKFVEVIGIADTDKSIQADVWTNFGDSFDTSTFNQLCQLANGEFKPLFI</sequence>
<dbReference type="SUPFAM" id="SSF50249">
    <property type="entry name" value="Nucleic acid-binding proteins"/>
    <property type="match status" value="1"/>
</dbReference>
<comment type="similarity">
    <text evidence="2">Belongs to the replication factor A protein 3 family.</text>
</comment>
<reference evidence="4 5" key="1">
    <citation type="submission" date="2024-03" db="EMBL/GenBank/DDBJ databases">
        <authorList>
            <person name="Gkanogiannis A."/>
            <person name="Becerra Lopez-Lavalle L."/>
        </authorList>
    </citation>
    <scope>NUCLEOTIDE SEQUENCE [LARGE SCALE GENOMIC DNA]</scope>
</reference>
<name>A0ABP0YR82_9ROSI</name>
<dbReference type="InterPro" id="IPR012340">
    <property type="entry name" value="NA-bd_OB-fold"/>
</dbReference>
<evidence type="ECO:0000256" key="2">
    <source>
        <dbReference type="ARBA" id="ARBA00009761"/>
    </source>
</evidence>
<protein>
    <recommendedName>
        <fullName evidence="6">Replication protein A 14 kDa subunit B</fullName>
    </recommendedName>
</protein>
<evidence type="ECO:0000256" key="1">
    <source>
        <dbReference type="ARBA" id="ARBA00004123"/>
    </source>
</evidence>
<dbReference type="Proteomes" id="UP001642487">
    <property type="component" value="Chromosome 5"/>
</dbReference>
<proteinExistence type="inferred from homology"/>
<keyword evidence="5" id="KW-1185">Reference proteome</keyword>
<evidence type="ECO:0000313" key="5">
    <source>
        <dbReference type="Proteomes" id="UP001642487"/>
    </source>
</evidence>
<dbReference type="PANTHER" id="PTHR47058">
    <property type="entry name" value="REPLICATION PROTEIN A 14 KDA SUBUNIT A-RELATED"/>
    <property type="match status" value="1"/>
</dbReference>
<dbReference type="Gene3D" id="2.40.50.140">
    <property type="entry name" value="Nucleic acid-binding proteins"/>
    <property type="match status" value="1"/>
</dbReference>
<dbReference type="EMBL" id="OZ021739">
    <property type="protein sequence ID" value="CAK9323039.1"/>
    <property type="molecule type" value="Genomic_DNA"/>
</dbReference>
<comment type="subcellular location">
    <subcellularLocation>
        <location evidence="1">Nucleus</location>
    </subcellularLocation>
</comment>
<evidence type="ECO:0000256" key="3">
    <source>
        <dbReference type="ARBA" id="ARBA00023242"/>
    </source>
</evidence>
<accession>A0ABP0YR82</accession>
<keyword evidence="3" id="KW-0539">Nucleus</keyword>